<accession>A0A291QQB9</accession>
<dbReference type="RefSeq" id="WP_098192516.1">
    <property type="nucleotide sequence ID" value="NZ_CP023777.1"/>
</dbReference>
<evidence type="ECO:0000313" key="3">
    <source>
        <dbReference type="Proteomes" id="UP000220133"/>
    </source>
</evidence>
<keyword evidence="3" id="KW-1185">Reference proteome</keyword>
<dbReference type="KEGG" id="cbae:COR50_02505"/>
<dbReference type="AlphaFoldDB" id="A0A291QQB9"/>
<evidence type="ECO:0000256" key="1">
    <source>
        <dbReference type="SAM" id="MobiDB-lite"/>
    </source>
</evidence>
<name>A0A291QQB9_9BACT</name>
<evidence type="ECO:0000313" key="2">
    <source>
        <dbReference type="EMBL" id="ATL46127.1"/>
    </source>
</evidence>
<dbReference type="OrthoDB" id="273314at2"/>
<sequence length="66" mass="7332">MLHVVSNGSPSLEARTSEDSRLSLDKTQWQNHENLVSPALWLGCSNLQWLPGTGKENLYIAQIALI</sequence>
<dbReference type="EMBL" id="CP023777">
    <property type="protein sequence ID" value="ATL46127.1"/>
    <property type="molecule type" value="Genomic_DNA"/>
</dbReference>
<reference evidence="2 3" key="1">
    <citation type="submission" date="2017-10" db="EMBL/GenBank/DDBJ databases">
        <title>Paenichitinophaga pekingensis gen. nov., sp. nov., isolated from activated sludge.</title>
        <authorList>
            <person name="Jin D."/>
            <person name="Kong X."/>
            <person name="Deng Y."/>
            <person name="Bai Z."/>
        </authorList>
    </citation>
    <scope>NUCLEOTIDE SEQUENCE [LARGE SCALE GENOMIC DNA]</scope>
    <source>
        <strain evidence="2 3">13</strain>
    </source>
</reference>
<dbReference type="Proteomes" id="UP000220133">
    <property type="component" value="Chromosome"/>
</dbReference>
<gene>
    <name evidence="2" type="ORF">COR50_02505</name>
</gene>
<feature type="compositionally biased region" description="Polar residues" evidence="1">
    <location>
        <begin position="1"/>
        <end position="10"/>
    </location>
</feature>
<protein>
    <submittedName>
        <fullName evidence="2">Uncharacterized protein</fullName>
    </submittedName>
</protein>
<proteinExistence type="predicted"/>
<feature type="region of interest" description="Disordered" evidence="1">
    <location>
        <begin position="1"/>
        <end position="21"/>
    </location>
</feature>
<organism evidence="2 3">
    <name type="scientific">Chitinophaga caeni</name>
    <dbReference type="NCBI Taxonomy" id="2029983"/>
    <lineage>
        <taxon>Bacteria</taxon>
        <taxon>Pseudomonadati</taxon>
        <taxon>Bacteroidota</taxon>
        <taxon>Chitinophagia</taxon>
        <taxon>Chitinophagales</taxon>
        <taxon>Chitinophagaceae</taxon>
        <taxon>Chitinophaga</taxon>
    </lineage>
</organism>